<evidence type="ECO:0000256" key="1">
    <source>
        <dbReference type="ARBA" id="ARBA00004651"/>
    </source>
</evidence>
<keyword evidence="5 7" id="KW-1133">Transmembrane helix</keyword>
<reference evidence="8" key="1">
    <citation type="submission" date="2022-01" db="EMBL/GenBank/DDBJ databases">
        <title>Paenibacillus spongiae sp. nov., isolated from marine sponge.</title>
        <authorList>
            <person name="Li Z."/>
            <person name="Zhang M."/>
        </authorList>
    </citation>
    <scope>NUCLEOTIDE SEQUENCE</scope>
    <source>
        <strain evidence="8">PHS-Z3</strain>
    </source>
</reference>
<dbReference type="PANTHER" id="PTHR33452:SF10">
    <property type="entry name" value="OXIDOREDUCTASE MHQP-RELATED"/>
    <property type="match status" value="1"/>
</dbReference>
<evidence type="ECO:0000256" key="7">
    <source>
        <dbReference type="SAM" id="Phobius"/>
    </source>
</evidence>
<evidence type="ECO:0000256" key="5">
    <source>
        <dbReference type="ARBA" id="ARBA00022989"/>
    </source>
</evidence>
<dbReference type="EMBL" id="CP091430">
    <property type="protein sequence ID" value="UVI31767.1"/>
    <property type="molecule type" value="Genomic_DNA"/>
</dbReference>
<feature type="transmembrane region" description="Helical" evidence="7">
    <location>
        <begin position="110"/>
        <end position="129"/>
    </location>
</feature>
<sequence>MVSVSAGLLVIRVVLGLLFAAHGAQKLFGWFDGPGLKGTAGWLQSMGMRPAMLMALAAAVGEFAGGLLFALGLFTWFAAILIVIPMIVAIVKVHGANGLWATKNGFEYNLIIIAIAVSVAIAGAGDYSIDALLS</sequence>
<comment type="subcellular location">
    <subcellularLocation>
        <location evidence="1">Cell membrane</location>
        <topology evidence="1">Multi-pass membrane protein</topology>
    </subcellularLocation>
</comment>
<keyword evidence="4 7" id="KW-0812">Transmembrane</keyword>
<dbReference type="InterPro" id="IPR032808">
    <property type="entry name" value="DoxX"/>
</dbReference>
<name>A0ABY5SGC4_9BACL</name>
<keyword evidence="6 7" id="KW-0472">Membrane</keyword>
<dbReference type="Pfam" id="PF07681">
    <property type="entry name" value="DoxX"/>
    <property type="match status" value="1"/>
</dbReference>
<accession>A0ABY5SGC4</accession>
<keyword evidence="3" id="KW-1003">Cell membrane</keyword>
<dbReference type="InterPro" id="IPR051907">
    <property type="entry name" value="DoxX-like_oxidoreductase"/>
</dbReference>
<evidence type="ECO:0000256" key="4">
    <source>
        <dbReference type="ARBA" id="ARBA00022692"/>
    </source>
</evidence>
<evidence type="ECO:0000313" key="8">
    <source>
        <dbReference type="EMBL" id="UVI31767.1"/>
    </source>
</evidence>
<keyword evidence="9" id="KW-1185">Reference proteome</keyword>
<feature type="transmembrane region" description="Helical" evidence="7">
    <location>
        <begin position="67"/>
        <end position="90"/>
    </location>
</feature>
<dbReference type="RefSeq" id="WP_258387829.1">
    <property type="nucleotide sequence ID" value="NZ_CP091430.1"/>
</dbReference>
<gene>
    <name evidence="8" type="ORF">L1F29_08110</name>
</gene>
<proteinExistence type="inferred from homology"/>
<dbReference type="Proteomes" id="UP001057877">
    <property type="component" value="Chromosome"/>
</dbReference>
<evidence type="ECO:0000256" key="6">
    <source>
        <dbReference type="ARBA" id="ARBA00023136"/>
    </source>
</evidence>
<evidence type="ECO:0000256" key="2">
    <source>
        <dbReference type="ARBA" id="ARBA00006679"/>
    </source>
</evidence>
<feature type="transmembrane region" description="Helical" evidence="7">
    <location>
        <begin position="39"/>
        <end position="60"/>
    </location>
</feature>
<evidence type="ECO:0000256" key="3">
    <source>
        <dbReference type="ARBA" id="ARBA00022475"/>
    </source>
</evidence>
<comment type="similarity">
    <text evidence="2">Belongs to the DoxX family.</text>
</comment>
<dbReference type="PANTHER" id="PTHR33452">
    <property type="entry name" value="OXIDOREDUCTASE CATD-RELATED"/>
    <property type="match status" value="1"/>
</dbReference>
<evidence type="ECO:0000313" key="9">
    <source>
        <dbReference type="Proteomes" id="UP001057877"/>
    </source>
</evidence>
<protein>
    <submittedName>
        <fullName evidence="8">DoxX family protein</fullName>
    </submittedName>
</protein>
<organism evidence="8 9">
    <name type="scientific">Paenibacillus spongiae</name>
    <dbReference type="NCBI Taxonomy" id="2909671"/>
    <lineage>
        <taxon>Bacteria</taxon>
        <taxon>Bacillati</taxon>
        <taxon>Bacillota</taxon>
        <taxon>Bacilli</taxon>
        <taxon>Bacillales</taxon>
        <taxon>Paenibacillaceae</taxon>
        <taxon>Paenibacillus</taxon>
    </lineage>
</organism>